<evidence type="ECO:0000313" key="17">
    <source>
        <dbReference type="EMBL" id="AUX43233.1"/>
    </source>
</evidence>
<gene>
    <name evidence="17" type="primary">tonB</name>
    <name evidence="17" type="ORF">SOCE26_046770</name>
</gene>
<dbReference type="InterPro" id="IPR000531">
    <property type="entry name" value="Beta-barrel_TonB"/>
</dbReference>
<keyword evidence="4 12" id="KW-1134">Transmembrane beta strand</keyword>
<evidence type="ECO:0000256" key="6">
    <source>
        <dbReference type="ARBA" id="ARBA00022729"/>
    </source>
</evidence>
<dbReference type="GO" id="GO:0044718">
    <property type="term" value="P:siderophore transmembrane transport"/>
    <property type="evidence" value="ECO:0007669"/>
    <property type="project" value="TreeGrafter"/>
</dbReference>
<evidence type="ECO:0000256" key="7">
    <source>
        <dbReference type="ARBA" id="ARBA00022989"/>
    </source>
</evidence>
<dbReference type="Gene3D" id="2.170.130.10">
    <property type="entry name" value="TonB-dependent receptor, plug domain"/>
    <property type="match status" value="1"/>
</dbReference>
<dbReference type="SUPFAM" id="SSF74653">
    <property type="entry name" value="TolA/TonB C-terminal domain"/>
    <property type="match status" value="1"/>
</dbReference>
<dbReference type="GO" id="GO:0009279">
    <property type="term" value="C:cell outer membrane"/>
    <property type="evidence" value="ECO:0007669"/>
    <property type="project" value="UniProtKB-SubCell"/>
</dbReference>
<evidence type="ECO:0000256" key="4">
    <source>
        <dbReference type="ARBA" id="ARBA00022452"/>
    </source>
</evidence>
<evidence type="ECO:0000256" key="9">
    <source>
        <dbReference type="ARBA" id="ARBA00023136"/>
    </source>
</evidence>
<feature type="signal peptide" evidence="15">
    <location>
        <begin position="1"/>
        <end position="29"/>
    </location>
</feature>
<dbReference type="InterPro" id="IPR012910">
    <property type="entry name" value="Plug_dom"/>
</dbReference>
<accession>A0A2L0EVB0</accession>
<dbReference type="GO" id="GO:0015344">
    <property type="term" value="F:siderophore uptake transmembrane transporter activity"/>
    <property type="evidence" value="ECO:0007669"/>
    <property type="project" value="TreeGrafter"/>
</dbReference>
<keyword evidence="6 15" id="KW-0732">Signal</keyword>
<dbReference type="PANTHER" id="PTHR30069:SF29">
    <property type="entry name" value="HEMOGLOBIN AND HEMOGLOBIN-HAPTOGLOBIN-BINDING PROTEIN 1-RELATED"/>
    <property type="match status" value="1"/>
</dbReference>
<keyword evidence="10" id="KW-0675">Receptor</keyword>
<sequence length="876" mass="94143">MTMRGRFSRRARAAWILALLACGARPALAQEAPASDDAPAPAEERERSAAPEAVAWRGAGAPGAGGALEVHAPELVEPAEAAYPEGARAAGQEGTVVLKLTIDAVGRVTQADVATPAGHGFDEAAQEAALRIRFRPARRGDRSVASRILYRYVFRLPEPPAAAAPALATAAAAPAAATPAAASVAATPAAAMPAAATLAATPIEVNVRGVPEAERLRRSAEAVQVVETGAARRQSADLGEVLARSEGVSVRRGGGLGSATRFSLNGLTGDQIRFFLDGVPLALSGYSSGIANVPVNLVERVEIYRGVVPVRFGADALGGAVNLVTDRVAPGTRASASYQVGSFGTYRMTLGARHADGPSGLFARASAFLDHARNDYPMKDVEVADELGRPTRADVHRFHDRYRAAGGAIEGGWLRRPWADRLLLRAFYAAHDRDVQHNLFMTVPYGEVTYGRQSGGGHVRYEQPLSGRRLRLDAVAGYALARTVFRDLGTCRHDWRRRCMRSIPQPGEMGSAADQAVLQHTAFASVNLALRVRPEDLVRFGVAPTYTSRTGKNRAIREGYDPLTARRRLLGGVAGVEYEAKRLDGRLANIAFAKAYVQAVGTKEQLPSGVVRDLDVTRHRLGIGDSLRFRFTEELYAKASYELATRLPSADEMFGDGGVITDSLHLRPEVSHNVNAGVTLERAETGFGALRFEVNGFGRFAEDLIRLGGQASYAKYENFPSARSVGFESAVGWTSPGERLALDGQLTWQDFRNTTSEGPLARFRGDRMLNQPYLFADVSARLQWPEPFHPRDALSLTWSARYVGEFFLGWESAGANKLAVASQLLHALALTYVVQSGGYSVSGSLEVQNLTDEKASDFYGAQRPGRAAYAKLVLEL</sequence>
<dbReference type="Proteomes" id="UP000238348">
    <property type="component" value="Chromosome"/>
</dbReference>
<evidence type="ECO:0000256" key="8">
    <source>
        <dbReference type="ARBA" id="ARBA00023077"/>
    </source>
</evidence>
<dbReference type="InterPro" id="IPR039426">
    <property type="entry name" value="TonB-dep_rcpt-like"/>
</dbReference>
<evidence type="ECO:0000256" key="12">
    <source>
        <dbReference type="PROSITE-ProRule" id="PRU01360"/>
    </source>
</evidence>
<dbReference type="InterPro" id="IPR036942">
    <property type="entry name" value="Beta-barrel_TonB_sf"/>
</dbReference>
<evidence type="ECO:0000256" key="2">
    <source>
        <dbReference type="ARBA" id="ARBA00004571"/>
    </source>
</evidence>
<evidence type="ECO:0000256" key="3">
    <source>
        <dbReference type="ARBA" id="ARBA00022448"/>
    </source>
</evidence>
<dbReference type="Pfam" id="PF03544">
    <property type="entry name" value="TonB_C"/>
    <property type="match status" value="1"/>
</dbReference>
<keyword evidence="7" id="KW-1133">Transmembrane helix</keyword>
<dbReference type="NCBIfam" id="NF038079">
    <property type="entry name" value="TonB_sider_MxcH"/>
    <property type="match status" value="1"/>
</dbReference>
<comment type="similarity">
    <text evidence="12 13">Belongs to the TonB-dependent receptor family.</text>
</comment>
<keyword evidence="5 12" id="KW-0812">Transmembrane</keyword>
<dbReference type="PROSITE" id="PS52015">
    <property type="entry name" value="TONB_CTD"/>
    <property type="match status" value="1"/>
</dbReference>
<evidence type="ECO:0000256" key="11">
    <source>
        <dbReference type="ARBA" id="ARBA00023237"/>
    </source>
</evidence>
<keyword evidence="9 12" id="KW-0472">Membrane</keyword>
<dbReference type="Pfam" id="PF00593">
    <property type="entry name" value="TonB_dep_Rec_b-barrel"/>
    <property type="match status" value="1"/>
</dbReference>
<evidence type="ECO:0000256" key="15">
    <source>
        <dbReference type="SAM" id="SignalP"/>
    </source>
</evidence>
<comment type="subcellular location">
    <subcellularLocation>
        <location evidence="2 12">Cell outer membrane</location>
        <topology evidence="2 12">Multi-pass membrane protein</topology>
    </subcellularLocation>
    <subcellularLocation>
        <location evidence="1">Membrane</location>
        <topology evidence="1">Single-pass membrane protein</topology>
    </subcellularLocation>
</comment>
<dbReference type="PROSITE" id="PS52016">
    <property type="entry name" value="TONB_DEPENDENT_REC_3"/>
    <property type="match status" value="1"/>
</dbReference>
<evidence type="ECO:0000256" key="14">
    <source>
        <dbReference type="SAM" id="MobiDB-lite"/>
    </source>
</evidence>
<evidence type="ECO:0000259" key="16">
    <source>
        <dbReference type="PROSITE" id="PS52015"/>
    </source>
</evidence>
<dbReference type="Pfam" id="PF07715">
    <property type="entry name" value="Plug"/>
    <property type="match status" value="1"/>
</dbReference>
<name>A0A2L0EVB0_SORCE</name>
<evidence type="ECO:0000256" key="13">
    <source>
        <dbReference type="RuleBase" id="RU003357"/>
    </source>
</evidence>
<feature type="region of interest" description="Disordered" evidence="14">
    <location>
        <begin position="31"/>
        <end position="51"/>
    </location>
</feature>
<dbReference type="Gene3D" id="3.30.1150.10">
    <property type="match status" value="1"/>
</dbReference>
<keyword evidence="11 12" id="KW-0998">Cell outer membrane</keyword>
<dbReference type="EMBL" id="CP012673">
    <property type="protein sequence ID" value="AUX43233.1"/>
    <property type="molecule type" value="Genomic_DNA"/>
</dbReference>
<dbReference type="SUPFAM" id="SSF56935">
    <property type="entry name" value="Porins"/>
    <property type="match status" value="1"/>
</dbReference>
<reference evidence="17 18" key="1">
    <citation type="submission" date="2015-09" db="EMBL/GenBank/DDBJ databases">
        <title>Sorangium comparison.</title>
        <authorList>
            <person name="Zaburannyi N."/>
            <person name="Bunk B."/>
            <person name="Overmann J."/>
            <person name="Mueller R."/>
        </authorList>
    </citation>
    <scope>NUCLEOTIDE SEQUENCE [LARGE SCALE GENOMIC DNA]</scope>
    <source>
        <strain evidence="17 18">So ce26</strain>
    </source>
</reference>
<dbReference type="InterPro" id="IPR006260">
    <property type="entry name" value="TonB/TolA_C"/>
</dbReference>
<dbReference type="NCBIfam" id="TIGR01352">
    <property type="entry name" value="tonB_Cterm"/>
    <property type="match status" value="1"/>
</dbReference>
<feature type="chain" id="PRO_5014830629" evidence="15">
    <location>
        <begin position="30"/>
        <end position="876"/>
    </location>
</feature>
<dbReference type="Gene3D" id="2.40.170.20">
    <property type="entry name" value="TonB-dependent receptor, beta-barrel domain"/>
    <property type="match status" value="1"/>
</dbReference>
<keyword evidence="8 13" id="KW-0798">TonB box</keyword>
<feature type="compositionally biased region" description="Low complexity" evidence="14">
    <location>
        <begin position="31"/>
        <end position="41"/>
    </location>
</feature>
<keyword evidence="3 12" id="KW-0813">Transport</keyword>
<evidence type="ECO:0000256" key="5">
    <source>
        <dbReference type="ARBA" id="ARBA00022692"/>
    </source>
</evidence>
<dbReference type="AlphaFoldDB" id="A0A2L0EVB0"/>
<organism evidence="17 18">
    <name type="scientific">Sorangium cellulosum</name>
    <name type="common">Polyangium cellulosum</name>
    <dbReference type="NCBI Taxonomy" id="56"/>
    <lineage>
        <taxon>Bacteria</taxon>
        <taxon>Pseudomonadati</taxon>
        <taxon>Myxococcota</taxon>
        <taxon>Polyangia</taxon>
        <taxon>Polyangiales</taxon>
        <taxon>Polyangiaceae</taxon>
        <taxon>Sorangium</taxon>
    </lineage>
</organism>
<proteinExistence type="inferred from homology"/>
<evidence type="ECO:0000313" key="18">
    <source>
        <dbReference type="Proteomes" id="UP000238348"/>
    </source>
</evidence>
<dbReference type="InterPro" id="IPR037682">
    <property type="entry name" value="TonB_C"/>
</dbReference>
<dbReference type="InterPro" id="IPR037066">
    <property type="entry name" value="Plug_dom_sf"/>
</dbReference>
<feature type="domain" description="TonB C-terminal" evidence="16">
    <location>
        <begin position="68"/>
        <end position="163"/>
    </location>
</feature>
<evidence type="ECO:0000256" key="1">
    <source>
        <dbReference type="ARBA" id="ARBA00004167"/>
    </source>
</evidence>
<dbReference type="PANTHER" id="PTHR30069">
    <property type="entry name" value="TONB-DEPENDENT OUTER MEMBRANE RECEPTOR"/>
    <property type="match status" value="1"/>
</dbReference>
<evidence type="ECO:0000256" key="10">
    <source>
        <dbReference type="ARBA" id="ARBA00023170"/>
    </source>
</evidence>
<protein>
    <submittedName>
        <fullName evidence="17">TonB family protein</fullName>
    </submittedName>
</protein>